<gene>
    <name evidence="1" type="ORF">METZ01_LOCUS77668</name>
</gene>
<sequence>MVIFDMSNMEKYHHMIGRYKTAFQFCCAADNCYLDAVVRSYLQTKGELGQSNYNVEGFGQ</sequence>
<organism evidence="1">
    <name type="scientific">marine metagenome</name>
    <dbReference type="NCBI Taxonomy" id="408172"/>
    <lineage>
        <taxon>unclassified sequences</taxon>
        <taxon>metagenomes</taxon>
        <taxon>ecological metagenomes</taxon>
    </lineage>
</organism>
<proteinExistence type="predicted"/>
<reference evidence="1" key="1">
    <citation type="submission" date="2018-05" db="EMBL/GenBank/DDBJ databases">
        <authorList>
            <person name="Lanie J.A."/>
            <person name="Ng W.-L."/>
            <person name="Kazmierczak K.M."/>
            <person name="Andrzejewski T.M."/>
            <person name="Davidsen T.M."/>
            <person name="Wayne K.J."/>
            <person name="Tettelin H."/>
            <person name="Glass J.I."/>
            <person name="Rusch D."/>
            <person name="Podicherti R."/>
            <person name="Tsui H.-C.T."/>
            <person name="Winkler M.E."/>
        </authorList>
    </citation>
    <scope>NUCLEOTIDE SEQUENCE</scope>
</reference>
<name>A0A381UA29_9ZZZZ</name>
<evidence type="ECO:0000313" key="1">
    <source>
        <dbReference type="EMBL" id="SVA24814.1"/>
    </source>
</evidence>
<accession>A0A381UA29</accession>
<dbReference type="EMBL" id="UINC01005993">
    <property type="protein sequence ID" value="SVA24814.1"/>
    <property type="molecule type" value="Genomic_DNA"/>
</dbReference>
<dbReference type="AlphaFoldDB" id="A0A381UA29"/>
<protein>
    <submittedName>
        <fullName evidence="1">Uncharacterized protein</fullName>
    </submittedName>
</protein>